<dbReference type="Pfam" id="PF05645">
    <property type="entry name" value="RNA_pol_Rpc82"/>
    <property type="match status" value="1"/>
</dbReference>
<reference evidence="11 12" key="1">
    <citation type="submission" date="2019-05" db="EMBL/GenBank/DDBJ databases">
        <title>Another draft genome of Portunus trituberculatus and its Hox gene families provides insights of decapod evolution.</title>
        <authorList>
            <person name="Jeong J.-H."/>
            <person name="Song I."/>
            <person name="Kim S."/>
            <person name="Choi T."/>
            <person name="Kim D."/>
            <person name="Ryu S."/>
            <person name="Kim W."/>
        </authorList>
    </citation>
    <scope>NUCLEOTIDE SEQUENCE [LARGE SCALE GENOMIC DNA]</scope>
    <source>
        <tissue evidence="11">Muscle</tissue>
    </source>
</reference>
<evidence type="ECO:0000313" key="11">
    <source>
        <dbReference type="EMBL" id="MPC12280.1"/>
    </source>
</evidence>
<comment type="similarity">
    <text evidence="2 7">Belongs to the eukaryotic RPC3/POLR3C RNA polymerase subunit family.</text>
</comment>
<evidence type="ECO:0000256" key="5">
    <source>
        <dbReference type="ARBA" id="ARBA00023163"/>
    </source>
</evidence>
<protein>
    <recommendedName>
        <fullName evidence="3 7">DNA-directed RNA polymerase III subunit RPC3</fullName>
        <shortName evidence="7">RNA polymerase III subunit C3</shortName>
    </recommendedName>
</protein>
<dbReference type="Gene3D" id="6.10.140.1450">
    <property type="match status" value="1"/>
</dbReference>
<accession>A0A5B7CS42</accession>
<dbReference type="InterPro" id="IPR036388">
    <property type="entry name" value="WH-like_DNA-bd_sf"/>
</dbReference>
<keyword evidence="5 7" id="KW-0804">Transcription</keyword>
<dbReference type="FunFam" id="1.10.10.10:FF:000218">
    <property type="entry name" value="DNA-directed RNA polymerase III subunit RPC3"/>
    <property type="match status" value="1"/>
</dbReference>
<comment type="caution">
    <text evidence="11">The sequence shown here is derived from an EMBL/GenBank/DDBJ whole genome shotgun (WGS) entry which is preliminary data.</text>
</comment>
<proteinExistence type="inferred from homology"/>
<comment type="subcellular location">
    <subcellularLocation>
        <location evidence="1 7">Nucleus</location>
    </subcellularLocation>
</comment>
<evidence type="ECO:0000256" key="3">
    <source>
        <dbReference type="ARBA" id="ARBA00016689"/>
    </source>
</evidence>
<evidence type="ECO:0000313" key="12">
    <source>
        <dbReference type="Proteomes" id="UP000324222"/>
    </source>
</evidence>
<keyword evidence="4 7" id="KW-0240">DNA-directed RNA polymerase</keyword>
<name>A0A5B7CS42_PORTR</name>
<dbReference type="Pfam" id="PF22536">
    <property type="entry name" value="WHD_POLR3C"/>
    <property type="match status" value="1"/>
</dbReference>
<evidence type="ECO:0000259" key="10">
    <source>
        <dbReference type="Pfam" id="PF22536"/>
    </source>
</evidence>
<gene>
    <name evidence="11" type="primary">Polr3c</name>
    <name evidence="11" type="ORF">E2C01_004963</name>
</gene>
<dbReference type="InterPro" id="IPR013197">
    <property type="entry name" value="RNA_pol_III_RPC82-rel_HTH"/>
</dbReference>
<evidence type="ECO:0000256" key="2">
    <source>
        <dbReference type="ARBA" id="ARBA00007206"/>
    </source>
</evidence>
<sequence>MSYYQQKVCNKILQEYFGDIVAKVGQVLFQRGRNPLRVICANARLTPTKVSQALAVLIQHNLVVWEEWRKRIPAYTLLHDRVLLILRFPRYVYLVREQFGEEAEMVVDVLLKEGQATASHVIVTSSLKLIEAAENAPRPAHHYHHHCNDHHPLLPHHNPTTTSPNTTMIKATNIPTAPTPALTSESFDQRHISQRNQLQRLIEAQFVQRCPTPQNADQAVPVLSIKGDLLYSSSNNNNGINTTTTPSASPMISWTLRLCSKTYSFEPPTPPPLPPPLPLLPLSPKDSEICNSISRRVDPLAGECLSAMLKISYLKSDPWDASLNPVSVAEVREQLKDLKHLDQYLRILEEETGGCVRRIGDAGGGQFRVELGEAYRNLTHTLIYQIVEERLGSKAARIFRLIHKNGMMEQDQVADLAMISKKDANLITFRLTQDHLILIHEVRKTLAPSPANKITYLFHIDMEAVVRMCLDWTYRTIYNLMVQREMTQSDNSRLLDKRMRVDSIVENLRQSGGTEEQVREVEEMMTPAEVQQVEKVSSTQDRLFDAEIGLDETIFVLQMFLYYQRQHD</sequence>
<feature type="domain" description="DNA-directed RNA polymerase III subunit RPC3 winged-helix" evidence="10">
    <location>
        <begin position="384"/>
        <end position="460"/>
    </location>
</feature>
<evidence type="ECO:0000256" key="4">
    <source>
        <dbReference type="ARBA" id="ARBA00022478"/>
    </source>
</evidence>
<dbReference type="Gene3D" id="1.10.10.10">
    <property type="entry name" value="Winged helix-like DNA-binding domain superfamily/Winged helix DNA-binding domain"/>
    <property type="match status" value="4"/>
</dbReference>
<evidence type="ECO:0000256" key="7">
    <source>
        <dbReference type="RuleBase" id="RU367076"/>
    </source>
</evidence>
<keyword evidence="6 7" id="KW-0539">Nucleus</keyword>
<feature type="domain" description="RNA polymerase III Rpc82 C -terminal" evidence="8">
    <location>
        <begin position="285"/>
        <end position="378"/>
    </location>
</feature>
<dbReference type="Pfam" id="PF08221">
    <property type="entry name" value="HTH_9"/>
    <property type="match status" value="1"/>
</dbReference>
<dbReference type="GO" id="GO:0006351">
    <property type="term" value="P:DNA-templated transcription"/>
    <property type="evidence" value="ECO:0007669"/>
    <property type="project" value="InterPro"/>
</dbReference>
<dbReference type="InterPro" id="IPR039748">
    <property type="entry name" value="RPC3"/>
</dbReference>
<dbReference type="Proteomes" id="UP000324222">
    <property type="component" value="Unassembled WGS sequence"/>
</dbReference>
<dbReference type="Pfam" id="PF20912">
    <property type="entry name" value="RPC3_helical"/>
    <property type="match status" value="1"/>
</dbReference>
<dbReference type="AlphaFoldDB" id="A0A5B7CS42"/>
<dbReference type="GO" id="GO:0003697">
    <property type="term" value="F:single-stranded DNA binding"/>
    <property type="evidence" value="ECO:0007669"/>
    <property type="project" value="UniProtKB-UniRule"/>
</dbReference>
<dbReference type="GO" id="GO:0005666">
    <property type="term" value="C:RNA polymerase III complex"/>
    <property type="evidence" value="ECO:0007669"/>
    <property type="project" value="UniProtKB-UniRule"/>
</dbReference>
<dbReference type="PANTHER" id="PTHR12949">
    <property type="entry name" value="RNA POLYMERASE III DNA DIRECTED -RELATED"/>
    <property type="match status" value="1"/>
</dbReference>
<comment type="subunit">
    <text evidence="7">Component of the RNA polymerase III (Pol III) complex consisting of 17 subunits.</text>
</comment>
<evidence type="ECO:0000256" key="6">
    <source>
        <dbReference type="ARBA" id="ARBA00023242"/>
    </source>
</evidence>
<feature type="domain" description="RNA polymerase III subunit RPC82-related helix-turn-helix" evidence="9">
    <location>
        <begin position="7"/>
        <end position="63"/>
    </location>
</feature>
<dbReference type="OrthoDB" id="272392at2759"/>
<organism evidence="11 12">
    <name type="scientific">Portunus trituberculatus</name>
    <name type="common">Swimming crab</name>
    <name type="synonym">Neptunus trituberculatus</name>
    <dbReference type="NCBI Taxonomy" id="210409"/>
    <lineage>
        <taxon>Eukaryota</taxon>
        <taxon>Metazoa</taxon>
        <taxon>Ecdysozoa</taxon>
        <taxon>Arthropoda</taxon>
        <taxon>Crustacea</taxon>
        <taxon>Multicrustacea</taxon>
        <taxon>Malacostraca</taxon>
        <taxon>Eumalacostraca</taxon>
        <taxon>Eucarida</taxon>
        <taxon>Decapoda</taxon>
        <taxon>Pleocyemata</taxon>
        <taxon>Brachyura</taxon>
        <taxon>Eubrachyura</taxon>
        <taxon>Portunoidea</taxon>
        <taxon>Portunidae</taxon>
        <taxon>Portuninae</taxon>
        <taxon>Portunus</taxon>
    </lineage>
</organism>
<keyword evidence="12" id="KW-1185">Reference proteome</keyword>
<dbReference type="InterPro" id="IPR055207">
    <property type="entry name" value="POLR3C_WHD"/>
</dbReference>
<dbReference type="EMBL" id="VSRR010000208">
    <property type="protein sequence ID" value="MPC12280.1"/>
    <property type="molecule type" value="Genomic_DNA"/>
</dbReference>
<dbReference type="PANTHER" id="PTHR12949:SF0">
    <property type="entry name" value="DNA-DIRECTED RNA POLYMERASE III SUBUNIT RPC3"/>
    <property type="match status" value="1"/>
</dbReference>
<evidence type="ECO:0000259" key="8">
    <source>
        <dbReference type="Pfam" id="PF05645"/>
    </source>
</evidence>
<dbReference type="InterPro" id="IPR008806">
    <property type="entry name" value="RNA_pol_III_Rpc82_C"/>
</dbReference>
<evidence type="ECO:0000259" key="9">
    <source>
        <dbReference type="Pfam" id="PF08221"/>
    </source>
</evidence>
<evidence type="ECO:0000256" key="1">
    <source>
        <dbReference type="ARBA" id="ARBA00004123"/>
    </source>
</evidence>
<comment type="function">
    <text evidence="7">DNA-dependent RNA polymerase catalyzes the transcription of DNA into RNA using the four ribonucleoside triphosphates as substrates. Specific core component of RNA polymerase III which synthesizes small RNAs, such as 5S rRNA and tRNAs.</text>
</comment>